<accession>A0AAD2FX28</accession>
<evidence type="ECO:0000313" key="1">
    <source>
        <dbReference type="EMBL" id="CAJ1955767.1"/>
    </source>
</evidence>
<gene>
    <name evidence="1" type="ORF">CYCCA115_LOCUS15914</name>
</gene>
<dbReference type="Proteomes" id="UP001295423">
    <property type="component" value="Unassembled WGS sequence"/>
</dbReference>
<comment type="caution">
    <text evidence="1">The sequence shown here is derived from an EMBL/GenBank/DDBJ whole genome shotgun (WGS) entry which is preliminary data.</text>
</comment>
<reference evidence="1" key="1">
    <citation type="submission" date="2023-08" db="EMBL/GenBank/DDBJ databases">
        <authorList>
            <person name="Audoor S."/>
            <person name="Bilcke G."/>
        </authorList>
    </citation>
    <scope>NUCLEOTIDE SEQUENCE</scope>
</reference>
<protein>
    <submittedName>
        <fullName evidence="1">Uncharacterized protein</fullName>
    </submittedName>
</protein>
<sequence length="275" mass="31838">MTSQFKDMFDLVGESDRIVIHDNSSNVLYSSTEKAELISLQQALHQCLEKPLFHSHGINSGNNPTITLYRNGEELLQISHHSSCKSIECSLYSFDIPLSKAQTWLEWFDHNNVNSPRQEFERLAARRREQRETYKTFMRNMPPYLLSIWKKHESTIRFDGKCPDDLKRSLRRNLCGKTLDEKIADVLIWYGTTASAKNRGSPIYERAVEALLLAFDEQDIESAVESQFNEQGTLSNPNLITGCYKLFRSFRFKKMYPEGLNLESIRQPQLLGVTF</sequence>
<evidence type="ECO:0000313" key="2">
    <source>
        <dbReference type="Proteomes" id="UP001295423"/>
    </source>
</evidence>
<keyword evidence="2" id="KW-1185">Reference proteome</keyword>
<organism evidence="1 2">
    <name type="scientific">Cylindrotheca closterium</name>
    <dbReference type="NCBI Taxonomy" id="2856"/>
    <lineage>
        <taxon>Eukaryota</taxon>
        <taxon>Sar</taxon>
        <taxon>Stramenopiles</taxon>
        <taxon>Ochrophyta</taxon>
        <taxon>Bacillariophyta</taxon>
        <taxon>Bacillariophyceae</taxon>
        <taxon>Bacillariophycidae</taxon>
        <taxon>Bacillariales</taxon>
        <taxon>Bacillariaceae</taxon>
        <taxon>Cylindrotheca</taxon>
    </lineage>
</organism>
<dbReference type="EMBL" id="CAKOGP040001892">
    <property type="protein sequence ID" value="CAJ1955767.1"/>
    <property type="molecule type" value="Genomic_DNA"/>
</dbReference>
<dbReference type="AlphaFoldDB" id="A0AAD2FX28"/>
<proteinExistence type="predicted"/>
<name>A0AAD2FX28_9STRA</name>